<keyword evidence="3" id="KW-1003">Cell membrane</keyword>
<evidence type="ECO:0000256" key="3">
    <source>
        <dbReference type="ARBA" id="ARBA00022475"/>
    </source>
</evidence>
<feature type="transmembrane region" description="Helical" evidence="8">
    <location>
        <begin position="152"/>
        <end position="173"/>
    </location>
</feature>
<evidence type="ECO:0000256" key="5">
    <source>
        <dbReference type="ARBA" id="ARBA00022989"/>
    </source>
</evidence>
<feature type="transmembrane region" description="Helical" evidence="8">
    <location>
        <begin position="92"/>
        <end position="113"/>
    </location>
</feature>
<feature type="transmembrane region" description="Helical" evidence="8">
    <location>
        <begin position="322"/>
        <end position="344"/>
    </location>
</feature>
<feature type="transmembrane region" description="Helical" evidence="8">
    <location>
        <begin position="376"/>
        <end position="398"/>
    </location>
</feature>
<keyword evidence="11" id="KW-1185">Reference proteome</keyword>
<feature type="transmembrane region" description="Helical" evidence="8">
    <location>
        <begin position="23"/>
        <end position="48"/>
    </location>
</feature>
<feature type="transmembrane region" description="Helical" evidence="8">
    <location>
        <begin position="218"/>
        <end position="235"/>
    </location>
</feature>
<dbReference type="Pfam" id="PF07690">
    <property type="entry name" value="MFS_1"/>
    <property type="match status" value="1"/>
</dbReference>
<dbReference type="PANTHER" id="PTHR23501">
    <property type="entry name" value="MAJOR FACILITATOR SUPERFAMILY"/>
    <property type="match status" value="1"/>
</dbReference>
<feature type="transmembrane region" description="Helical" evidence="8">
    <location>
        <begin position="508"/>
        <end position="527"/>
    </location>
</feature>
<evidence type="ECO:0000256" key="1">
    <source>
        <dbReference type="ARBA" id="ARBA00004651"/>
    </source>
</evidence>
<dbReference type="Gene3D" id="1.20.1720.10">
    <property type="entry name" value="Multidrug resistance protein D"/>
    <property type="match status" value="1"/>
</dbReference>
<dbReference type="InterPro" id="IPR020846">
    <property type="entry name" value="MFS_dom"/>
</dbReference>
<feature type="region of interest" description="Disordered" evidence="7">
    <location>
        <begin position="537"/>
        <end position="558"/>
    </location>
</feature>
<evidence type="ECO:0000256" key="2">
    <source>
        <dbReference type="ARBA" id="ARBA00022448"/>
    </source>
</evidence>
<dbReference type="PRINTS" id="PR01035">
    <property type="entry name" value="TCRTETA"/>
</dbReference>
<feature type="transmembrane region" description="Helical" evidence="8">
    <location>
        <begin position="419"/>
        <end position="440"/>
    </location>
</feature>
<evidence type="ECO:0000256" key="4">
    <source>
        <dbReference type="ARBA" id="ARBA00022692"/>
    </source>
</evidence>
<feature type="transmembrane region" description="Helical" evidence="8">
    <location>
        <begin position="286"/>
        <end position="310"/>
    </location>
</feature>
<evidence type="ECO:0000313" key="11">
    <source>
        <dbReference type="Proteomes" id="UP001597168"/>
    </source>
</evidence>
<proteinExistence type="predicted"/>
<dbReference type="EMBL" id="JBHTLK010000228">
    <property type="protein sequence ID" value="MFD1151329.1"/>
    <property type="molecule type" value="Genomic_DNA"/>
</dbReference>
<sequence>MSETTTRADAPPPGAALLTHRQILTILSGLLLGLFLAALDQMIVATAMKTIADELHGQTLQAWATTAYLITATVSTPLYGKLSDIYGRKPMYLTAISLFLAGSLLCGIANSMYELAAFRAVQGLGAGGLMSLAMAILADITSPRERSRYTGYFMAVFGISSVAGPVVGGLFAGMESFLGTAGWRWVFLINVPVALIALVVVAKVLNIPHQRVNHRIDFVGAGLLTVGLVPLLIVAEQGREWGWASGTAIAMYVVGVTGLVAFVFAEKRMGDEALLPLRLFKRQTFSLGNLINFILGVGMFGGMVSLPLYLQIVKGYSATQSGLMMLPLTLGIMLAAGTSGNITAKTGRYKVFPVVGFGLMTLSLFLFSTVGTDTPLYQPLVLMFVMGAGLGLCMQTLLVAIQNDAEPRDMGVATSSATFFRQIGGTVGTAVFLSILFSTVGDKIGNALRTALGTPDFQAALARPENREFAVGLQSGTGFDLDNTEFLTTLDPVLARPFLDGFSGSIDLVFLVGGVVTLIGFAIIWFLREVPLSSRSGLERVQDQNDEDAARPAPAAMH</sequence>
<dbReference type="PANTHER" id="PTHR23501:SF197">
    <property type="entry name" value="COMD"/>
    <property type="match status" value="1"/>
</dbReference>
<comment type="subcellular location">
    <subcellularLocation>
        <location evidence="1">Cell membrane</location>
        <topology evidence="1">Multi-pass membrane protein</topology>
    </subcellularLocation>
</comment>
<evidence type="ECO:0000256" key="8">
    <source>
        <dbReference type="SAM" id="Phobius"/>
    </source>
</evidence>
<reference evidence="11" key="1">
    <citation type="journal article" date="2019" name="Int. J. Syst. Evol. Microbiol.">
        <title>The Global Catalogue of Microorganisms (GCM) 10K type strain sequencing project: providing services to taxonomists for standard genome sequencing and annotation.</title>
        <authorList>
            <consortium name="The Broad Institute Genomics Platform"/>
            <consortium name="The Broad Institute Genome Sequencing Center for Infectious Disease"/>
            <person name="Wu L."/>
            <person name="Ma J."/>
        </authorList>
    </citation>
    <scope>NUCLEOTIDE SEQUENCE [LARGE SCALE GENOMIC DNA]</scope>
    <source>
        <strain evidence="11">CCUG 60214</strain>
    </source>
</reference>
<dbReference type="InterPro" id="IPR004638">
    <property type="entry name" value="EmrB-like"/>
</dbReference>
<feature type="transmembrane region" description="Helical" evidence="8">
    <location>
        <begin position="241"/>
        <end position="265"/>
    </location>
</feature>
<accession>A0ABW3R2N3</accession>
<dbReference type="InterPro" id="IPR036259">
    <property type="entry name" value="MFS_trans_sf"/>
</dbReference>
<dbReference type="CDD" id="cd17502">
    <property type="entry name" value="MFS_Azr1_MDR_like"/>
    <property type="match status" value="1"/>
</dbReference>
<dbReference type="Gene3D" id="1.20.1250.20">
    <property type="entry name" value="MFS general substrate transporter like domains"/>
    <property type="match status" value="1"/>
</dbReference>
<name>A0ABW3R2N3_9PSEU</name>
<feature type="transmembrane region" description="Helical" evidence="8">
    <location>
        <begin position="185"/>
        <end position="206"/>
    </location>
</feature>
<comment type="caution">
    <text evidence="10">The sequence shown here is derived from an EMBL/GenBank/DDBJ whole genome shotgun (WGS) entry which is preliminary data.</text>
</comment>
<protein>
    <submittedName>
        <fullName evidence="10">MDR family MFS transporter</fullName>
    </submittedName>
</protein>
<evidence type="ECO:0000313" key="10">
    <source>
        <dbReference type="EMBL" id="MFD1151329.1"/>
    </source>
</evidence>
<evidence type="ECO:0000256" key="7">
    <source>
        <dbReference type="SAM" id="MobiDB-lite"/>
    </source>
</evidence>
<feature type="transmembrane region" description="Helical" evidence="8">
    <location>
        <begin position="351"/>
        <end position="370"/>
    </location>
</feature>
<keyword evidence="4 8" id="KW-0812">Transmembrane</keyword>
<dbReference type="InterPro" id="IPR001958">
    <property type="entry name" value="Tet-R_TetA/multi-R_MdtG-like"/>
</dbReference>
<keyword evidence="6 8" id="KW-0472">Membrane</keyword>
<organism evidence="10 11">
    <name type="scientific">Saccharothrix hoggarensis</name>
    <dbReference type="NCBI Taxonomy" id="913853"/>
    <lineage>
        <taxon>Bacteria</taxon>
        <taxon>Bacillati</taxon>
        <taxon>Actinomycetota</taxon>
        <taxon>Actinomycetes</taxon>
        <taxon>Pseudonocardiales</taxon>
        <taxon>Pseudonocardiaceae</taxon>
        <taxon>Saccharothrix</taxon>
    </lineage>
</organism>
<dbReference type="NCBIfam" id="TIGR00711">
    <property type="entry name" value="efflux_EmrB"/>
    <property type="match status" value="1"/>
</dbReference>
<keyword evidence="2" id="KW-0813">Transport</keyword>
<dbReference type="PROSITE" id="PS50850">
    <property type="entry name" value="MFS"/>
    <property type="match status" value="1"/>
</dbReference>
<dbReference type="RefSeq" id="WP_380728234.1">
    <property type="nucleotide sequence ID" value="NZ_JBHTLK010000228.1"/>
</dbReference>
<dbReference type="Proteomes" id="UP001597168">
    <property type="component" value="Unassembled WGS sequence"/>
</dbReference>
<feature type="transmembrane region" description="Helical" evidence="8">
    <location>
        <begin position="119"/>
        <end position="140"/>
    </location>
</feature>
<evidence type="ECO:0000256" key="6">
    <source>
        <dbReference type="ARBA" id="ARBA00023136"/>
    </source>
</evidence>
<feature type="domain" description="Major facilitator superfamily (MFS) profile" evidence="9">
    <location>
        <begin position="26"/>
        <end position="532"/>
    </location>
</feature>
<dbReference type="SUPFAM" id="SSF103473">
    <property type="entry name" value="MFS general substrate transporter"/>
    <property type="match status" value="1"/>
</dbReference>
<dbReference type="InterPro" id="IPR011701">
    <property type="entry name" value="MFS"/>
</dbReference>
<evidence type="ECO:0000259" key="9">
    <source>
        <dbReference type="PROSITE" id="PS50850"/>
    </source>
</evidence>
<feature type="transmembrane region" description="Helical" evidence="8">
    <location>
        <begin position="60"/>
        <end position="80"/>
    </location>
</feature>
<gene>
    <name evidence="10" type="ORF">ACFQ3T_29715</name>
</gene>
<keyword evidence="5 8" id="KW-1133">Transmembrane helix</keyword>